<dbReference type="InterPro" id="IPR011009">
    <property type="entry name" value="Kinase-like_dom_sf"/>
</dbReference>
<dbReference type="RefSeq" id="XP_036634902.1">
    <property type="nucleotide sequence ID" value="XM_036773429.1"/>
</dbReference>
<reference evidence="2" key="1">
    <citation type="submission" date="2019-07" db="EMBL/GenBank/DDBJ databases">
        <authorList>
            <person name="Palmer J.M."/>
        </authorList>
    </citation>
    <scope>NUCLEOTIDE SEQUENCE</scope>
    <source>
        <strain evidence="2">PC9</strain>
    </source>
</reference>
<feature type="compositionally biased region" description="Low complexity" evidence="1">
    <location>
        <begin position="192"/>
        <end position="202"/>
    </location>
</feature>
<feature type="region of interest" description="Disordered" evidence="1">
    <location>
        <begin position="431"/>
        <end position="455"/>
    </location>
</feature>
<evidence type="ECO:0008006" key="4">
    <source>
        <dbReference type="Google" id="ProtNLM"/>
    </source>
</evidence>
<feature type="region of interest" description="Disordered" evidence="1">
    <location>
        <begin position="262"/>
        <end position="299"/>
    </location>
</feature>
<feature type="region of interest" description="Disordered" evidence="1">
    <location>
        <begin position="1009"/>
        <end position="1071"/>
    </location>
</feature>
<dbReference type="EMBL" id="JACETU010000002">
    <property type="protein sequence ID" value="KAF7437003.1"/>
    <property type="molecule type" value="Genomic_DNA"/>
</dbReference>
<accession>A0A8H7DWU3</accession>
<dbReference type="SUPFAM" id="SSF56112">
    <property type="entry name" value="Protein kinase-like (PK-like)"/>
    <property type="match status" value="1"/>
</dbReference>
<proteinExistence type="predicted"/>
<name>A0A8H7DWU3_PLEOS</name>
<feature type="region of interest" description="Disordered" evidence="1">
    <location>
        <begin position="477"/>
        <end position="501"/>
    </location>
</feature>
<dbReference type="AlphaFoldDB" id="A0A8H7DWU3"/>
<keyword evidence="3" id="KW-1185">Reference proteome</keyword>
<evidence type="ECO:0000313" key="3">
    <source>
        <dbReference type="Proteomes" id="UP000623687"/>
    </source>
</evidence>
<evidence type="ECO:0000256" key="1">
    <source>
        <dbReference type="SAM" id="MobiDB-lite"/>
    </source>
</evidence>
<dbReference type="PANTHER" id="PTHR24216">
    <property type="entry name" value="PAXILLIN-RELATED"/>
    <property type="match status" value="1"/>
</dbReference>
<feature type="compositionally biased region" description="Polar residues" evidence="1">
    <location>
        <begin position="936"/>
        <end position="952"/>
    </location>
</feature>
<organism evidence="2 3">
    <name type="scientific">Pleurotus ostreatus</name>
    <name type="common">Oyster mushroom</name>
    <name type="synonym">White-rot fungus</name>
    <dbReference type="NCBI Taxonomy" id="5322"/>
    <lineage>
        <taxon>Eukaryota</taxon>
        <taxon>Fungi</taxon>
        <taxon>Dikarya</taxon>
        <taxon>Basidiomycota</taxon>
        <taxon>Agaricomycotina</taxon>
        <taxon>Agaricomycetes</taxon>
        <taxon>Agaricomycetidae</taxon>
        <taxon>Agaricales</taxon>
        <taxon>Pleurotineae</taxon>
        <taxon>Pleurotaceae</taxon>
        <taxon>Pleurotus</taxon>
    </lineage>
</organism>
<dbReference type="GeneID" id="59373655"/>
<feature type="region of interest" description="Disordered" evidence="1">
    <location>
        <begin position="782"/>
        <end position="952"/>
    </location>
</feature>
<dbReference type="PANTHER" id="PTHR24216:SF65">
    <property type="entry name" value="PAXILLIN-LIKE PROTEIN 1"/>
    <property type="match status" value="1"/>
</dbReference>
<feature type="region of interest" description="Disordered" evidence="1">
    <location>
        <begin position="144"/>
        <end position="230"/>
    </location>
</feature>
<dbReference type="Proteomes" id="UP000623687">
    <property type="component" value="Unassembled WGS sequence"/>
</dbReference>
<dbReference type="OrthoDB" id="2687876at2759"/>
<feature type="compositionally biased region" description="Low complexity" evidence="1">
    <location>
        <begin position="433"/>
        <end position="454"/>
    </location>
</feature>
<feature type="compositionally biased region" description="Pro residues" evidence="1">
    <location>
        <begin position="915"/>
        <end position="935"/>
    </location>
</feature>
<feature type="compositionally biased region" description="Basic residues" evidence="1">
    <location>
        <begin position="840"/>
        <end position="849"/>
    </location>
</feature>
<feature type="region of interest" description="Disordered" evidence="1">
    <location>
        <begin position="56"/>
        <end position="86"/>
    </location>
</feature>
<sequence length="1269" mass="137586">MSERLHELQRLAGLDAMLFHFDFDSPTFSPCTNGAVDVVSILNIPAGDKRDFAERTARSPLSPKARDMNTDVSNTPFSPKRKGLVQRNTPPELKHVEPAPPPHTIIPAVPSFTSLPHVPSTSSLLLPTFLELSLHLDHLSLQLQRGNSPNDATRSEDANRRTNPRNLLPAFSHPNSPYVPWAPSDREEVLQPVPTTPSSPSSGFVSAYSRPYSRSGARAPEPTHCPEADSRRVNLVRRSWRSVQQVVKKSVRRVVKRIGCFSHSRRTSSPQPSLEPEWEQVSPPIPGSRSTSPRRSSVASVETNSLATWLAERRRQSLEHDDLQDRRMTLAEYERMGSWIHDSGDDSSECSVDEIPITIYDAFSPGLTTFGGNITASSDGRASVLWTLQQLDELGLTTGVPDALAHFLLPFLMPAPEHCIDAAASDSTSQILPGPSCSAAAPSPSSRSHSPPGGYRTTCVDRSSTFFRSLTAPLASSQHSEPWHEPFLDPSSDYSPDSTRVDLSWTEERDLSVTAGDEHEPAAGPDLPRGYWPSILPKSIYTPHGKWAWAEGKPIDGPKEEAFLSRCSSAYSLTINSGSLGGRDIRYVCKSWAGTQINDKGFFTELALYKCQLKPLQGSVVPSIIGVHSSATGIDVAIEPPHPSFWMEASSDMPNVLKQRCIAAIQRIHDQGVLHGDIQLRHMLIGGNAKVSIVDFDGGRAILPNEAVKVGKASAEDLDKEMKRAMALLKYGGAPDAESIPVFDIPTHEGAGPHRFVMPGQTPAQLQGAIQRFLFLVDGLAEAGSPSDEPTQSRLPPDTDGPKGDTVSHSPPALRERSPEPPPPLQPYQDHVSQEERGLRTYHLRKRKGAPISAAPSPAPKRSRRGVAPCSESNSGASKKECKVLSARASSSKPGRHRHPGLLIPERLLSLDPLTPSPATPSPDPLLLTAPPPSSQPVASGSRLLSPSPPIQSTVLPWSGDPYCQSRGHNNYAQLVALAGQRNIPKFKPGSVSHQNRPSLPQLILDSHDDGVDSGTAPITQSAIAIGKRKRDETPDCPSSEDSTRRAQKVLKWSEAPETNNPSPSKPRRIRSILKKHNPPAIRSIEMSRIAELTDDEDEDIVIQCGVVTVEDVDRINDGSKDLDEELDDDLDMLIDALDSDDNFLNGYPSANLESHELGIDTSSSGEHAASAVVSTVITKIPPIAARDEPTETLLPNLCQAQGKQDLGTAIDLNEYSKEGLVGDELSGALAPSTAGDNAIAQSVAEPQNHPHFTRSLKGLLGTLFRCHD</sequence>
<dbReference type="VEuPathDB" id="FungiDB:PC9H_003837"/>
<protein>
    <recommendedName>
        <fullName evidence="4">Protein kinase domain-containing protein</fullName>
    </recommendedName>
</protein>
<feature type="compositionally biased region" description="Low complexity" evidence="1">
    <location>
        <begin position="287"/>
        <end position="299"/>
    </location>
</feature>
<evidence type="ECO:0000313" key="2">
    <source>
        <dbReference type="EMBL" id="KAF7437003.1"/>
    </source>
</evidence>
<gene>
    <name evidence="2" type="ORF">PC9H_003837</name>
</gene>
<comment type="caution">
    <text evidence="2">The sequence shown here is derived from an EMBL/GenBank/DDBJ whole genome shotgun (WGS) entry which is preliminary data.</text>
</comment>